<feature type="region of interest" description="Disordered" evidence="1">
    <location>
        <begin position="244"/>
        <end position="308"/>
    </location>
</feature>
<feature type="compositionally biased region" description="Polar residues" evidence="1">
    <location>
        <begin position="105"/>
        <end position="116"/>
    </location>
</feature>
<dbReference type="AlphaFoldDB" id="A0AAD8UJ25"/>
<proteinExistence type="predicted"/>
<feature type="region of interest" description="Disordered" evidence="1">
    <location>
        <begin position="99"/>
        <end position="205"/>
    </location>
</feature>
<gene>
    <name evidence="2" type="ORF">BDZ83DRAFT_620289</name>
</gene>
<feature type="compositionally biased region" description="Basic and acidic residues" evidence="1">
    <location>
        <begin position="299"/>
        <end position="308"/>
    </location>
</feature>
<dbReference type="Proteomes" id="UP001244207">
    <property type="component" value="Unassembled WGS sequence"/>
</dbReference>
<evidence type="ECO:0000313" key="3">
    <source>
        <dbReference type="Proteomes" id="UP001244207"/>
    </source>
</evidence>
<evidence type="ECO:0000313" key="2">
    <source>
        <dbReference type="EMBL" id="KAK1725267.1"/>
    </source>
</evidence>
<evidence type="ECO:0000256" key="1">
    <source>
        <dbReference type="SAM" id="MobiDB-lite"/>
    </source>
</evidence>
<accession>A0AAD8UJ25</accession>
<organism evidence="2 3">
    <name type="scientific">Glomerella acutata</name>
    <name type="common">Colletotrichum acutatum</name>
    <dbReference type="NCBI Taxonomy" id="27357"/>
    <lineage>
        <taxon>Eukaryota</taxon>
        <taxon>Fungi</taxon>
        <taxon>Dikarya</taxon>
        <taxon>Ascomycota</taxon>
        <taxon>Pezizomycotina</taxon>
        <taxon>Sordariomycetes</taxon>
        <taxon>Hypocreomycetidae</taxon>
        <taxon>Glomerellales</taxon>
        <taxon>Glomerellaceae</taxon>
        <taxon>Colletotrichum</taxon>
        <taxon>Colletotrichum acutatum species complex</taxon>
    </lineage>
</organism>
<reference evidence="2" key="1">
    <citation type="submission" date="2021-12" db="EMBL/GenBank/DDBJ databases">
        <title>Comparative genomics, transcriptomics and evolutionary studies reveal genomic signatures of adaptation to plant cell wall in hemibiotrophic fungi.</title>
        <authorList>
            <consortium name="DOE Joint Genome Institute"/>
            <person name="Baroncelli R."/>
            <person name="Diaz J.F."/>
            <person name="Benocci T."/>
            <person name="Peng M."/>
            <person name="Battaglia E."/>
            <person name="Haridas S."/>
            <person name="Andreopoulos W."/>
            <person name="Labutti K."/>
            <person name="Pangilinan J."/>
            <person name="Floch G.L."/>
            <person name="Makela M.R."/>
            <person name="Henrissat B."/>
            <person name="Grigoriev I.V."/>
            <person name="Crouch J.A."/>
            <person name="De Vries R.P."/>
            <person name="Sukno S.A."/>
            <person name="Thon M.R."/>
        </authorList>
    </citation>
    <scope>NUCLEOTIDE SEQUENCE</scope>
    <source>
        <strain evidence="2">CBS 112980</strain>
    </source>
</reference>
<sequence length="384" mass="42375">MELIQFYDYNISRQEGGRHPIRDWSFFMDIENVTAMPKTDDKAEAAKLANLIPVLPRYEASQEDVEAIKGLYHSSQAFDAVYVSPPVAERDEDGDIEMADAESQDPAQQRATVTSRGESRANRGTGKAASRDESEQSDSINQSKGPRPGKGKKVARARNTTPDRDLSGTESEASSEATPKAPIRHARAETELTTSTLTEDSVAHDYDDEISLAGSSASNPIDLDSTEPPKMNLRLWRLQQEDNFNRVKREQSDAMSIGRVSSAGSERSHGSGNGLFVGGSSPSMSHYRPHRESTVLTDTSRKRGHGEVDIRSAIDLTTDDDDTNYYNTSFPSSSMATSSRRTGIEGPWGYLPPIIQQEPSHPRLERLASVGSVDDCPFNKRRRH</sequence>
<feature type="compositionally biased region" description="Basic residues" evidence="1">
    <location>
        <begin position="147"/>
        <end position="156"/>
    </location>
</feature>
<protein>
    <submittedName>
        <fullName evidence="2">Uncharacterized protein</fullName>
    </submittedName>
</protein>
<keyword evidence="3" id="KW-1185">Reference proteome</keyword>
<feature type="compositionally biased region" description="Low complexity" evidence="1">
    <location>
        <begin position="169"/>
        <end position="178"/>
    </location>
</feature>
<comment type="caution">
    <text evidence="2">The sequence shown here is derived from an EMBL/GenBank/DDBJ whole genome shotgun (WGS) entry which is preliminary data.</text>
</comment>
<dbReference type="RefSeq" id="XP_060365322.1">
    <property type="nucleotide sequence ID" value="XM_060508186.1"/>
</dbReference>
<dbReference type="EMBL" id="JAHMHS010000043">
    <property type="protein sequence ID" value="KAK1725267.1"/>
    <property type="molecule type" value="Genomic_DNA"/>
</dbReference>
<name>A0AAD8UJ25_GLOAC</name>
<dbReference type="GeneID" id="85392085"/>